<gene>
    <name evidence="3" type="ORF">G9U51_10530</name>
</gene>
<name>A0A967B2J3_9MICO</name>
<proteinExistence type="predicted"/>
<evidence type="ECO:0000313" key="3">
    <source>
        <dbReference type="EMBL" id="NHN56210.1"/>
    </source>
</evidence>
<reference evidence="3" key="1">
    <citation type="submission" date="2020-03" db="EMBL/GenBank/DDBJ databases">
        <title>Draft sequencing of Calidifontibacter sp. DB0510.</title>
        <authorList>
            <person name="Kim D.-U."/>
        </authorList>
    </citation>
    <scope>NUCLEOTIDE SEQUENCE</scope>
    <source>
        <strain evidence="3">DB0510</strain>
    </source>
</reference>
<keyword evidence="2" id="KW-1133">Transmembrane helix</keyword>
<dbReference type="AlphaFoldDB" id="A0A967B2J3"/>
<dbReference type="RefSeq" id="WP_166196757.1">
    <property type="nucleotide sequence ID" value="NZ_JAAOIV010000007.1"/>
</dbReference>
<organism evidence="3 4">
    <name type="scientific">Metallococcus carri</name>
    <dbReference type="NCBI Taxonomy" id="1656884"/>
    <lineage>
        <taxon>Bacteria</taxon>
        <taxon>Bacillati</taxon>
        <taxon>Actinomycetota</taxon>
        <taxon>Actinomycetes</taxon>
        <taxon>Micrococcales</taxon>
        <taxon>Dermacoccaceae</taxon>
        <taxon>Metallococcus</taxon>
    </lineage>
</organism>
<protein>
    <submittedName>
        <fullName evidence="3">Uncharacterized protein</fullName>
    </submittedName>
</protein>
<evidence type="ECO:0000313" key="4">
    <source>
        <dbReference type="Proteomes" id="UP000744769"/>
    </source>
</evidence>
<feature type="compositionally biased region" description="Basic and acidic residues" evidence="1">
    <location>
        <begin position="60"/>
        <end position="74"/>
    </location>
</feature>
<feature type="transmembrane region" description="Helical" evidence="2">
    <location>
        <begin position="82"/>
        <end position="102"/>
    </location>
</feature>
<feature type="region of interest" description="Disordered" evidence="1">
    <location>
        <begin position="1"/>
        <end position="34"/>
    </location>
</feature>
<keyword evidence="2" id="KW-0472">Membrane</keyword>
<feature type="region of interest" description="Disordered" evidence="1">
    <location>
        <begin position="54"/>
        <end position="78"/>
    </location>
</feature>
<keyword evidence="4" id="KW-1185">Reference proteome</keyword>
<sequence>MNTPTPRDVDREFEEDPTGIGALLRAQPDPGPMPAALADRITASLRAERDAAASGVASLSEHRSAAIHHRDSTPQRRSNRTLRVVGGLGAAAAIGAVAVLGYQASQSSTPATNAGQSSLPADLQGKVFVQNTGANYTRTSLGTQAAALLKSNSSGTLDADKVKQLGSIATPAGAMSCASSIGADMLNKPDKVTIDIAKFENQPALVIVVDRDGKSTAWAVSRDCKSSQKPLAGPTSVTT</sequence>
<dbReference type="Proteomes" id="UP000744769">
    <property type="component" value="Unassembled WGS sequence"/>
</dbReference>
<comment type="caution">
    <text evidence="3">The sequence shown here is derived from an EMBL/GenBank/DDBJ whole genome shotgun (WGS) entry which is preliminary data.</text>
</comment>
<evidence type="ECO:0000256" key="1">
    <source>
        <dbReference type="SAM" id="MobiDB-lite"/>
    </source>
</evidence>
<keyword evidence="2" id="KW-0812">Transmembrane</keyword>
<dbReference type="EMBL" id="JAAOIV010000007">
    <property type="protein sequence ID" value="NHN56210.1"/>
    <property type="molecule type" value="Genomic_DNA"/>
</dbReference>
<evidence type="ECO:0000256" key="2">
    <source>
        <dbReference type="SAM" id="Phobius"/>
    </source>
</evidence>
<accession>A0A967B2J3</accession>